<protein>
    <submittedName>
        <fullName evidence="2">Uncharacterized protein</fullName>
    </submittedName>
</protein>
<name>A0A6A1R183_9BURK</name>
<evidence type="ECO:0000313" key="2">
    <source>
        <dbReference type="EMBL" id="KAB0586163.1"/>
    </source>
</evidence>
<dbReference type="EMBL" id="VZOT01000007">
    <property type="protein sequence ID" value="KAB0586163.1"/>
    <property type="molecule type" value="Genomic_DNA"/>
</dbReference>
<reference evidence="2" key="1">
    <citation type="submission" date="2019-09" db="EMBL/GenBank/DDBJ databases">
        <title>Draft genome sequences of 48 bacterial type strains from the CCUG.</title>
        <authorList>
            <person name="Tunovic T."/>
            <person name="Pineiro-Iglesias B."/>
            <person name="Unosson C."/>
            <person name="Inganas E."/>
            <person name="Ohlen M."/>
            <person name="Cardew S."/>
            <person name="Jensie-Markopoulos S."/>
            <person name="Salva-Serra F."/>
            <person name="Jaen-Luchoro D."/>
            <person name="Karlsson R."/>
            <person name="Svensson-Stadler L."/>
            <person name="Chun J."/>
            <person name="Moore E."/>
        </authorList>
    </citation>
    <scope>NUCLEOTIDE SEQUENCE</scope>
    <source>
        <strain evidence="2">CCUG 15333</strain>
    </source>
</reference>
<dbReference type="AlphaFoldDB" id="A0A6A1R183"/>
<evidence type="ECO:0000256" key="1">
    <source>
        <dbReference type="SAM" id="MobiDB-lite"/>
    </source>
</evidence>
<gene>
    <name evidence="2" type="ORF">F7P80_11035</name>
</gene>
<comment type="caution">
    <text evidence="2">The sequence shown here is derived from an EMBL/GenBank/DDBJ whole genome shotgun (WGS) entry which is preliminary data.</text>
</comment>
<accession>A0A6A1R183</accession>
<organism evidence="2">
    <name type="scientific">Comamonas kerstersii</name>
    <dbReference type="NCBI Taxonomy" id="225992"/>
    <lineage>
        <taxon>Bacteria</taxon>
        <taxon>Pseudomonadati</taxon>
        <taxon>Pseudomonadota</taxon>
        <taxon>Betaproteobacteria</taxon>
        <taxon>Burkholderiales</taxon>
        <taxon>Comamonadaceae</taxon>
        <taxon>Comamonas</taxon>
    </lineage>
</organism>
<sequence>MNRAQRRAAEKAAKRKPPAATKRFASQKEAYAHLLKPIVLLNDCRPFREGEVDLDIVKVRFAYDRLKDGTADEDDFLLVGLAINMAKVRAMEISEFLANEIEKAQDAMNRCRERYLKRGRFGFDGIGIQAMDYAIEAHDEIVQKSSPKQMQMAAEVVRKVLLKQMGNKQLPAIKA</sequence>
<proteinExistence type="predicted"/>
<feature type="region of interest" description="Disordered" evidence="1">
    <location>
        <begin position="1"/>
        <end position="20"/>
    </location>
</feature>